<dbReference type="EMBL" id="BAAADD010000004">
    <property type="protein sequence ID" value="GAA0568500.1"/>
    <property type="molecule type" value="Genomic_DNA"/>
</dbReference>
<dbReference type="Gene3D" id="1.10.3680.10">
    <property type="entry name" value="TerB-like"/>
    <property type="match status" value="1"/>
</dbReference>
<sequence>MNEREIESIRDLTRRLPAFREFDPDRLSATIEDCSAILQEPEGLTALLGLVTQALSEPLRETAYWVALELALSDHRVALEEIRVIETLRRALGLDKLVAAALERGARARYQVS</sequence>
<keyword evidence="2" id="KW-1185">Reference proteome</keyword>
<dbReference type="CDD" id="cd07176">
    <property type="entry name" value="terB"/>
    <property type="match status" value="1"/>
</dbReference>
<accession>A0ABN1EKJ9</accession>
<gene>
    <name evidence="1" type="ORF">GCM10008942_16380</name>
</gene>
<evidence type="ECO:0000313" key="2">
    <source>
        <dbReference type="Proteomes" id="UP001499951"/>
    </source>
</evidence>
<evidence type="ECO:0000313" key="1">
    <source>
        <dbReference type="EMBL" id="GAA0568500.1"/>
    </source>
</evidence>
<comment type="caution">
    <text evidence="1">The sequence shown here is derived from an EMBL/GenBank/DDBJ whole genome shotgun (WGS) entry which is preliminary data.</text>
</comment>
<dbReference type="Proteomes" id="UP001499951">
    <property type="component" value="Unassembled WGS sequence"/>
</dbReference>
<protein>
    <submittedName>
        <fullName evidence="1">Tellurite resistance TerB family protein</fullName>
    </submittedName>
</protein>
<reference evidence="1 2" key="1">
    <citation type="journal article" date="2019" name="Int. J. Syst. Evol. Microbiol.">
        <title>The Global Catalogue of Microorganisms (GCM) 10K type strain sequencing project: providing services to taxonomists for standard genome sequencing and annotation.</title>
        <authorList>
            <consortium name="The Broad Institute Genomics Platform"/>
            <consortium name="The Broad Institute Genome Sequencing Center for Infectious Disease"/>
            <person name="Wu L."/>
            <person name="Ma J."/>
        </authorList>
    </citation>
    <scope>NUCLEOTIDE SEQUENCE [LARGE SCALE GENOMIC DNA]</scope>
    <source>
        <strain evidence="1 2">JCM 15089</strain>
    </source>
</reference>
<dbReference type="InterPro" id="IPR029024">
    <property type="entry name" value="TerB-like"/>
</dbReference>
<dbReference type="SUPFAM" id="SSF158682">
    <property type="entry name" value="TerB-like"/>
    <property type="match status" value="1"/>
</dbReference>
<name>A0ABN1EKJ9_9PROT</name>
<organism evidence="1 2">
    <name type="scientific">Rhizomicrobium electricum</name>
    <dbReference type="NCBI Taxonomy" id="480070"/>
    <lineage>
        <taxon>Bacteria</taxon>
        <taxon>Pseudomonadati</taxon>
        <taxon>Pseudomonadota</taxon>
        <taxon>Alphaproteobacteria</taxon>
        <taxon>Micropepsales</taxon>
        <taxon>Micropepsaceae</taxon>
        <taxon>Rhizomicrobium</taxon>
    </lineage>
</organism>
<proteinExistence type="predicted"/>